<dbReference type="GO" id="GO:0002115">
    <property type="term" value="P:store-operated calcium entry"/>
    <property type="evidence" value="ECO:0007669"/>
    <property type="project" value="TreeGrafter"/>
</dbReference>
<proteinExistence type="inferred from homology"/>
<evidence type="ECO:0000256" key="5">
    <source>
        <dbReference type="ARBA" id="ARBA00023136"/>
    </source>
</evidence>
<keyword evidence="4 7" id="KW-1133">Transmembrane helix</keyword>
<evidence type="ECO:0000256" key="3">
    <source>
        <dbReference type="ARBA" id="ARBA00022692"/>
    </source>
</evidence>
<dbReference type="InterPro" id="IPR038350">
    <property type="entry name" value="Orai_sf"/>
</dbReference>
<feature type="transmembrane region" description="Helical" evidence="7">
    <location>
        <begin position="129"/>
        <end position="151"/>
    </location>
</feature>
<dbReference type="Proteomes" id="UP000198287">
    <property type="component" value="Unassembled WGS sequence"/>
</dbReference>
<dbReference type="PANTHER" id="PTHR31501">
    <property type="entry name" value="CALCIUM RELEASE-ACTIVATED CALCIUM CHANNEL PROTEIN 1"/>
    <property type="match status" value="1"/>
</dbReference>
<feature type="region of interest" description="Disordered" evidence="6">
    <location>
        <begin position="252"/>
        <end position="281"/>
    </location>
</feature>
<evidence type="ECO:0000256" key="4">
    <source>
        <dbReference type="ARBA" id="ARBA00022989"/>
    </source>
</evidence>
<feature type="transmembrane region" description="Helical" evidence="7">
    <location>
        <begin position="39"/>
        <end position="58"/>
    </location>
</feature>
<dbReference type="PANTHER" id="PTHR31501:SF7">
    <property type="entry name" value="CALCIUM RELEASE-ACTIVATED CALCIUM CHANNEL PROTEIN 1"/>
    <property type="match status" value="1"/>
</dbReference>
<dbReference type="GO" id="GO:0015279">
    <property type="term" value="F:store-operated calcium channel activity"/>
    <property type="evidence" value="ECO:0007669"/>
    <property type="project" value="TreeGrafter"/>
</dbReference>
<name>A0A226D435_FOLCA</name>
<keyword evidence="3 7" id="KW-0812">Transmembrane</keyword>
<dbReference type="AlphaFoldDB" id="A0A226D435"/>
<dbReference type="OMA" id="MMAIMIS"/>
<dbReference type="Pfam" id="PF07856">
    <property type="entry name" value="Orai-1"/>
    <property type="match status" value="1"/>
</dbReference>
<keyword evidence="5 7" id="KW-0472">Membrane</keyword>
<comment type="caution">
    <text evidence="8">The sequence shown here is derived from an EMBL/GenBank/DDBJ whole genome shotgun (WGS) entry which is preliminary data.</text>
</comment>
<comment type="subcellular location">
    <subcellularLocation>
        <location evidence="1">Membrane</location>
        <topology evidence="1">Multi-pass membrane protein</topology>
    </subcellularLocation>
</comment>
<evidence type="ECO:0000256" key="1">
    <source>
        <dbReference type="ARBA" id="ARBA00004141"/>
    </source>
</evidence>
<comment type="similarity">
    <text evidence="2">Belongs to the Orai family.</text>
</comment>
<protein>
    <submittedName>
        <fullName evidence="8">Calcium release-activated calcium channel protein 1</fullName>
    </submittedName>
</protein>
<accession>A0A226D435</accession>
<evidence type="ECO:0000313" key="8">
    <source>
        <dbReference type="EMBL" id="OXA39016.1"/>
    </source>
</evidence>
<dbReference type="InterPro" id="IPR012446">
    <property type="entry name" value="CRAC_channel"/>
</dbReference>
<feature type="transmembrane region" description="Helical" evidence="7">
    <location>
        <begin position="157"/>
        <end position="181"/>
    </location>
</feature>
<sequence>MSVTNLSAHSMGGGGGDQEVVHTAEYLSWRKLHLAKSKLSNVCEMASFMAGFAVVATVELQINDEDANPALLVAFVVTTALLVGTSMMAIMISTCLLPHIQAVAKMSLISQVGQSPHERMAHLVDLSWVMANTASLFFFTLDVILLCWIKFTYFSPAASIAATAIMGPVLVIILLFGVAFYRKITKHQYVLSTMKFEELERMKEQLDREDSLVLAMSKAGSAATMHTVQSNQNLQNQPSHRVLQALQRYDSPRASLRSRDSSDSEGSFSKRSRSRGSIFIV</sequence>
<dbReference type="Gene3D" id="1.20.140.140">
    <property type="entry name" value="Calcium release-activated calcium channel protein Orai"/>
    <property type="match status" value="1"/>
</dbReference>
<evidence type="ECO:0000313" key="9">
    <source>
        <dbReference type="Proteomes" id="UP000198287"/>
    </source>
</evidence>
<evidence type="ECO:0000256" key="7">
    <source>
        <dbReference type="SAM" id="Phobius"/>
    </source>
</evidence>
<evidence type="ECO:0000256" key="2">
    <source>
        <dbReference type="ARBA" id="ARBA00008062"/>
    </source>
</evidence>
<organism evidence="8 9">
    <name type="scientific">Folsomia candida</name>
    <name type="common">Springtail</name>
    <dbReference type="NCBI Taxonomy" id="158441"/>
    <lineage>
        <taxon>Eukaryota</taxon>
        <taxon>Metazoa</taxon>
        <taxon>Ecdysozoa</taxon>
        <taxon>Arthropoda</taxon>
        <taxon>Hexapoda</taxon>
        <taxon>Collembola</taxon>
        <taxon>Entomobryomorpha</taxon>
        <taxon>Isotomoidea</taxon>
        <taxon>Isotomidae</taxon>
        <taxon>Proisotominae</taxon>
        <taxon>Folsomia</taxon>
    </lineage>
</organism>
<dbReference type="EMBL" id="LNIX01000042">
    <property type="protein sequence ID" value="OXA39016.1"/>
    <property type="molecule type" value="Genomic_DNA"/>
</dbReference>
<gene>
    <name evidence="8" type="ORF">Fcan01_26352</name>
</gene>
<dbReference type="GO" id="GO:0016020">
    <property type="term" value="C:membrane"/>
    <property type="evidence" value="ECO:0007669"/>
    <property type="project" value="UniProtKB-SubCell"/>
</dbReference>
<reference evidence="8 9" key="1">
    <citation type="submission" date="2015-12" db="EMBL/GenBank/DDBJ databases">
        <title>The genome of Folsomia candida.</title>
        <authorList>
            <person name="Faddeeva A."/>
            <person name="Derks M.F."/>
            <person name="Anvar Y."/>
            <person name="Smit S."/>
            <person name="Van Straalen N."/>
            <person name="Roelofs D."/>
        </authorList>
    </citation>
    <scope>NUCLEOTIDE SEQUENCE [LARGE SCALE GENOMIC DNA]</scope>
    <source>
        <strain evidence="8 9">VU population</strain>
        <tissue evidence="8">Whole body</tissue>
    </source>
</reference>
<evidence type="ECO:0000256" key="6">
    <source>
        <dbReference type="SAM" id="MobiDB-lite"/>
    </source>
</evidence>
<keyword evidence="9" id="KW-1185">Reference proteome</keyword>
<feature type="transmembrane region" description="Helical" evidence="7">
    <location>
        <begin position="70"/>
        <end position="97"/>
    </location>
</feature>
<dbReference type="OrthoDB" id="61124at2759"/>